<dbReference type="EMBL" id="JBEDUW010000004">
    <property type="protein sequence ID" value="KAK9932973.1"/>
    <property type="molecule type" value="Genomic_DNA"/>
</dbReference>
<comment type="caution">
    <text evidence="1">The sequence shown here is derived from an EMBL/GenBank/DDBJ whole genome shotgun (WGS) entry which is preliminary data.</text>
</comment>
<reference evidence="1 2" key="1">
    <citation type="journal article" date="2023" name="G3 (Bethesda)">
        <title>A chromosome-length genome assembly and annotation of blackberry (Rubus argutus, cv. 'Hillquist').</title>
        <authorList>
            <person name="Bruna T."/>
            <person name="Aryal R."/>
            <person name="Dudchenko O."/>
            <person name="Sargent D.J."/>
            <person name="Mead D."/>
            <person name="Buti M."/>
            <person name="Cavallini A."/>
            <person name="Hytonen T."/>
            <person name="Andres J."/>
            <person name="Pham M."/>
            <person name="Weisz D."/>
            <person name="Mascagni F."/>
            <person name="Usai G."/>
            <person name="Natali L."/>
            <person name="Bassil N."/>
            <person name="Fernandez G.E."/>
            <person name="Lomsadze A."/>
            <person name="Armour M."/>
            <person name="Olukolu B."/>
            <person name="Poorten T."/>
            <person name="Britton C."/>
            <person name="Davik J."/>
            <person name="Ashrafi H."/>
            <person name="Aiden E.L."/>
            <person name="Borodovsky M."/>
            <person name="Worthington M."/>
        </authorList>
    </citation>
    <scope>NUCLEOTIDE SEQUENCE [LARGE SCALE GENOMIC DNA]</scope>
    <source>
        <strain evidence="1">PI 553951</strain>
    </source>
</reference>
<evidence type="ECO:0000313" key="2">
    <source>
        <dbReference type="Proteomes" id="UP001457282"/>
    </source>
</evidence>
<proteinExistence type="predicted"/>
<accession>A0AAW1X9A8</accession>
<dbReference type="AlphaFoldDB" id="A0AAW1X9A8"/>
<sequence length="124" mass="13811">MWRGPISVGLWIFGSPNRIGLVGIGPELKQRNGGNGGDGAEDRCRCGNVIWACQRRRWQGSRRPLWSRAETRCLDWAVVIDVRQLLVELESDRGGALVDCEGWVVELLMRGQRAVALTEEDHGG</sequence>
<protein>
    <submittedName>
        <fullName evidence="1">Uncharacterized protein</fullName>
    </submittedName>
</protein>
<organism evidence="1 2">
    <name type="scientific">Rubus argutus</name>
    <name type="common">Southern blackberry</name>
    <dbReference type="NCBI Taxonomy" id="59490"/>
    <lineage>
        <taxon>Eukaryota</taxon>
        <taxon>Viridiplantae</taxon>
        <taxon>Streptophyta</taxon>
        <taxon>Embryophyta</taxon>
        <taxon>Tracheophyta</taxon>
        <taxon>Spermatophyta</taxon>
        <taxon>Magnoliopsida</taxon>
        <taxon>eudicotyledons</taxon>
        <taxon>Gunneridae</taxon>
        <taxon>Pentapetalae</taxon>
        <taxon>rosids</taxon>
        <taxon>fabids</taxon>
        <taxon>Rosales</taxon>
        <taxon>Rosaceae</taxon>
        <taxon>Rosoideae</taxon>
        <taxon>Rosoideae incertae sedis</taxon>
        <taxon>Rubus</taxon>
    </lineage>
</organism>
<dbReference type="Proteomes" id="UP001457282">
    <property type="component" value="Unassembled WGS sequence"/>
</dbReference>
<name>A0AAW1X9A8_RUBAR</name>
<gene>
    <name evidence="1" type="ORF">M0R45_020190</name>
</gene>
<evidence type="ECO:0000313" key="1">
    <source>
        <dbReference type="EMBL" id="KAK9932973.1"/>
    </source>
</evidence>
<keyword evidence="2" id="KW-1185">Reference proteome</keyword>